<dbReference type="RefSeq" id="WP_397712166.1">
    <property type="nucleotide sequence ID" value="NZ_JBIRGN010000003.1"/>
</dbReference>
<evidence type="ECO:0000313" key="4">
    <source>
        <dbReference type="EMBL" id="MFH8546528.1"/>
    </source>
</evidence>
<evidence type="ECO:0000256" key="2">
    <source>
        <dbReference type="RuleBase" id="RU003749"/>
    </source>
</evidence>
<evidence type="ECO:0000259" key="3">
    <source>
        <dbReference type="PROSITE" id="PS50801"/>
    </source>
</evidence>
<reference evidence="4 5" key="1">
    <citation type="submission" date="2024-10" db="EMBL/GenBank/DDBJ databases">
        <title>The Natural Products Discovery Center: Release of the First 8490 Sequenced Strains for Exploring Actinobacteria Biosynthetic Diversity.</title>
        <authorList>
            <person name="Kalkreuter E."/>
            <person name="Kautsar S.A."/>
            <person name="Yang D."/>
            <person name="Bader C.D."/>
            <person name="Teijaro C.N."/>
            <person name="Fluegel L."/>
            <person name="Davis C.M."/>
            <person name="Simpson J.R."/>
            <person name="Lauterbach L."/>
            <person name="Steele A.D."/>
            <person name="Gui C."/>
            <person name="Meng S."/>
            <person name="Li G."/>
            <person name="Viehrig K."/>
            <person name="Ye F."/>
            <person name="Su P."/>
            <person name="Kiefer A.F."/>
            <person name="Nichols A."/>
            <person name="Cepeda A.J."/>
            <person name="Yan W."/>
            <person name="Fan B."/>
            <person name="Jiang Y."/>
            <person name="Adhikari A."/>
            <person name="Zheng C.-J."/>
            <person name="Schuster L."/>
            <person name="Cowan T.M."/>
            <person name="Smanski M.J."/>
            <person name="Chevrette M.G."/>
            <person name="De Carvalho L.P.S."/>
            <person name="Shen B."/>
        </authorList>
    </citation>
    <scope>NUCLEOTIDE SEQUENCE [LARGE SCALE GENOMIC DNA]</scope>
    <source>
        <strain evidence="4 5">NPDC017990</strain>
    </source>
</reference>
<dbReference type="SUPFAM" id="SSF52091">
    <property type="entry name" value="SpoIIaa-like"/>
    <property type="match status" value="1"/>
</dbReference>
<dbReference type="Pfam" id="PF01740">
    <property type="entry name" value="STAS"/>
    <property type="match status" value="1"/>
</dbReference>
<dbReference type="InterPro" id="IPR002645">
    <property type="entry name" value="STAS_dom"/>
</dbReference>
<protein>
    <recommendedName>
        <fullName evidence="2">Anti-sigma factor antagonist</fullName>
    </recommendedName>
</protein>
<dbReference type="NCBIfam" id="TIGR00377">
    <property type="entry name" value="ant_ant_sig"/>
    <property type="match status" value="1"/>
</dbReference>
<name>A0ABW7QPA5_9ACTN</name>
<organism evidence="4 5">
    <name type="scientific">Streptomyces longisporoflavus</name>
    <dbReference type="NCBI Taxonomy" id="28044"/>
    <lineage>
        <taxon>Bacteria</taxon>
        <taxon>Bacillati</taxon>
        <taxon>Actinomycetota</taxon>
        <taxon>Actinomycetes</taxon>
        <taxon>Kitasatosporales</taxon>
        <taxon>Streptomycetaceae</taxon>
        <taxon>Streptomyces</taxon>
    </lineage>
</organism>
<dbReference type="Proteomes" id="UP001610818">
    <property type="component" value="Unassembled WGS sequence"/>
</dbReference>
<accession>A0ABW7QPA5</accession>
<sequence length="125" mass="13300">MSEERMASSERARQVDQFSIVSTPLDDVTVLTLAGEIDLDTSVHVRQALQTVGAPGARVVVDLRRVTFIDSSGINVFIAGHRALTEAGGRLRLAGPAESVARTLEIVGIDTLVDIFPTLGEALDS</sequence>
<comment type="caution">
    <text evidence="4">The sequence shown here is derived from an EMBL/GenBank/DDBJ whole genome shotgun (WGS) entry which is preliminary data.</text>
</comment>
<keyword evidence="5" id="KW-1185">Reference proteome</keyword>
<evidence type="ECO:0000256" key="1">
    <source>
        <dbReference type="ARBA" id="ARBA00009013"/>
    </source>
</evidence>
<feature type="domain" description="STAS" evidence="3">
    <location>
        <begin position="18"/>
        <end position="125"/>
    </location>
</feature>
<dbReference type="InterPro" id="IPR036513">
    <property type="entry name" value="STAS_dom_sf"/>
</dbReference>
<dbReference type="PANTHER" id="PTHR33495">
    <property type="entry name" value="ANTI-SIGMA FACTOR ANTAGONIST TM_1081-RELATED-RELATED"/>
    <property type="match status" value="1"/>
</dbReference>
<dbReference type="CDD" id="cd07043">
    <property type="entry name" value="STAS_anti-anti-sigma_factors"/>
    <property type="match status" value="1"/>
</dbReference>
<dbReference type="Gene3D" id="3.30.750.24">
    <property type="entry name" value="STAS domain"/>
    <property type="match status" value="1"/>
</dbReference>
<proteinExistence type="inferred from homology"/>
<dbReference type="PANTHER" id="PTHR33495:SF2">
    <property type="entry name" value="ANTI-SIGMA FACTOR ANTAGONIST TM_1081-RELATED"/>
    <property type="match status" value="1"/>
</dbReference>
<gene>
    <name evidence="4" type="ORF">ACH4F9_16130</name>
</gene>
<dbReference type="InterPro" id="IPR003658">
    <property type="entry name" value="Anti-sigma_ant"/>
</dbReference>
<evidence type="ECO:0000313" key="5">
    <source>
        <dbReference type="Proteomes" id="UP001610818"/>
    </source>
</evidence>
<comment type="similarity">
    <text evidence="1 2">Belongs to the anti-sigma-factor antagonist family.</text>
</comment>
<dbReference type="PROSITE" id="PS50801">
    <property type="entry name" value="STAS"/>
    <property type="match status" value="1"/>
</dbReference>
<dbReference type="EMBL" id="JBIRGQ010000003">
    <property type="protein sequence ID" value="MFH8546528.1"/>
    <property type="molecule type" value="Genomic_DNA"/>
</dbReference>